<dbReference type="PANTHER" id="PTHR34351:SF1">
    <property type="entry name" value="SLR1927 PROTEIN"/>
    <property type="match status" value="1"/>
</dbReference>
<reference evidence="2" key="1">
    <citation type="submission" date="2024-06" db="EMBL/GenBank/DDBJ databases">
        <title>Genome sequence of Vogesella sp. MAHUQ-64.</title>
        <authorList>
            <person name="Huq M.A."/>
        </authorList>
    </citation>
    <scope>NUCLEOTIDE SEQUENCE</scope>
    <source>
        <strain evidence="2">MAHUQ-64</strain>
    </source>
</reference>
<keyword evidence="1" id="KW-0472">Membrane</keyword>
<proteinExistence type="predicted"/>
<accession>A0ABV1M7E3</accession>
<keyword evidence="3" id="KW-1185">Reference proteome</keyword>
<dbReference type="EMBL" id="JBEFLD010000006">
    <property type="protein sequence ID" value="MEQ6291485.1"/>
    <property type="molecule type" value="Genomic_DNA"/>
</dbReference>
<comment type="caution">
    <text evidence="2">The sequence shown here is derived from an EMBL/GenBank/DDBJ whole genome shotgun (WGS) entry which is preliminary data.</text>
</comment>
<dbReference type="Proteomes" id="UP001433638">
    <property type="component" value="Unassembled WGS sequence"/>
</dbReference>
<gene>
    <name evidence="2" type="ORF">ABNW52_12770</name>
</gene>
<protein>
    <submittedName>
        <fullName evidence="2">DUF58 domain-containing protein</fullName>
    </submittedName>
</protein>
<dbReference type="PANTHER" id="PTHR34351">
    <property type="entry name" value="SLR1927 PROTEIN-RELATED"/>
    <property type="match status" value="1"/>
</dbReference>
<dbReference type="RefSeq" id="WP_349588419.1">
    <property type="nucleotide sequence ID" value="NZ_JBEFLD010000006.1"/>
</dbReference>
<name>A0ABV1M7E3_9NEIS</name>
<evidence type="ECO:0000313" key="2">
    <source>
        <dbReference type="EMBL" id="MEQ6291485.1"/>
    </source>
</evidence>
<keyword evidence="1" id="KW-1133">Transmembrane helix</keyword>
<keyword evidence="1" id="KW-0812">Transmembrane</keyword>
<feature type="transmembrane region" description="Helical" evidence="1">
    <location>
        <begin position="57"/>
        <end position="78"/>
    </location>
</feature>
<feature type="transmembrane region" description="Helical" evidence="1">
    <location>
        <begin position="29"/>
        <end position="51"/>
    </location>
</feature>
<evidence type="ECO:0000313" key="3">
    <source>
        <dbReference type="Proteomes" id="UP001433638"/>
    </source>
</evidence>
<evidence type="ECO:0000256" key="1">
    <source>
        <dbReference type="SAM" id="Phobius"/>
    </source>
</evidence>
<organism evidence="2 3">
    <name type="scientific">Vogesella oryzagri</name>
    <dbReference type="NCBI Taxonomy" id="3160864"/>
    <lineage>
        <taxon>Bacteria</taxon>
        <taxon>Pseudomonadati</taxon>
        <taxon>Pseudomonadota</taxon>
        <taxon>Betaproteobacteria</taxon>
        <taxon>Neisseriales</taxon>
        <taxon>Chromobacteriaceae</taxon>
        <taxon>Vogesella</taxon>
    </lineage>
</organism>
<sequence>MSQWRKALEQWMARRAPRAPSVTLSQNRIYLLPTRFGLLLFGVAVLVWIGALNYAVSLAYVLSFWIIALLLLSVFTAYRQLAGLALRAEAGGPVFAGDSADFVVHLAWPQEPGRLRLRWQDGGERERWQDDGRVLLALAAPRRGQLAMPPLRVWSDAPLGLIRAFAPVRLAASVWVYPQPLPDARAPTPGGGEDDSLLQRRDGDEFAGLTAWQPAQGMRRIAWRVFARSQTLAAREFASLLPQGRQLLLDWSDYPPTMAAEERLSRLCWRLLQAQQGGATVLLNLPQQQLLLPDGDVTPGLLALAQFGVRDAS</sequence>